<evidence type="ECO:0000256" key="16">
    <source>
        <dbReference type="PIRNR" id="PIRNR037913"/>
    </source>
</evidence>
<feature type="binding site" evidence="19">
    <location>
        <position position="260"/>
    </location>
    <ligand>
        <name>a divalent metal cation</name>
        <dbReference type="ChEBI" id="CHEBI:60240"/>
    </ligand>
</feature>
<comment type="catalytic activity">
    <reaction evidence="13">
        <text>N(6)-acetyl-L-lysyl-[protein] + H2O = L-lysyl-[protein] + acetate</text>
        <dbReference type="Rhea" id="RHEA:58108"/>
        <dbReference type="Rhea" id="RHEA-COMP:9752"/>
        <dbReference type="Rhea" id="RHEA-COMP:10731"/>
        <dbReference type="ChEBI" id="CHEBI:15377"/>
        <dbReference type="ChEBI" id="CHEBI:29969"/>
        <dbReference type="ChEBI" id="CHEBI:30089"/>
        <dbReference type="ChEBI" id="CHEBI:61930"/>
    </reaction>
    <physiologicalReaction direction="left-to-right" evidence="13">
        <dbReference type="Rhea" id="RHEA:58109"/>
    </physiologicalReaction>
</comment>
<evidence type="ECO:0000256" key="4">
    <source>
        <dbReference type="ARBA" id="ARBA00022454"/>
    </source>
</evidence>
<evidence type="ECO:0000256" key="7">
    <source>
        <dbReference type="ARBA" id="ARBA00022723"/>
    </source>
</evidence>
<keyword evidence="6" id="KW-0678">Repressor</keyword>
<dbReference type="GO" id="GO:0160008">
    <property type="term" value="F:protein decrotonylase activity"/>
    <property type="evidence" value="ECO:0007669"/>
    <property type="project" value="RHEA"/>
</dbReference>
<keyword evidence="8 16" id="KW-0378">Hydrolase</keyword>
<evidence type="ECO:0000259" key="21">
    <source>
        <dbReference type="Pfam" id="PF00850"/>
    </source>
</evidence>
<comment type="caution">
    <text evidence="22">The sequence shown here is derived from an EMBL/GenBank/DDBJ whole genome shotgun (WGS) entry which is preliminary data.</text>
</comment>
<dbReference type="GO" id="GO:0000118">
    <property type="term" value="C:histone deacetylase complex"/>
    <property type="evidence" value="ECO:0007669"/>
    <property type="project" value="UniProtKB-ARBA"/>
</dbReference>
<evidence type="ECO:0000256" key="18">
    <source>
        <dbReference type="PIRSR" id="PIRSR037913-2"/>
    </source>
</evidence>
<dbReference type="SUPFAM" id="SSF52768">
    <property type="entry name" value="Arginase/deacetylase"/>
    <property type="match status" value="1"/>
</dbReference>
<comment type="catalytic activity">
    <reaction evidence="14">
        <text>N(6)-(2E)-butenoyl-L-lysyl-[protein] + H2O = (2E)-2-butenoate + L-lysyl-[protein]</text>
        <dbReference type="Rhea" id="RHEA:69172"/>
        <dbReference type="Rhea" id="RHEA-COMP:9752"/>
        <dbReference type="Rhea" id="RHEA-COMP:13707"/>
        <dbReference type="ChEBI" id="CHEBI:15377"/>
        <dbReference type="ChEBI" id="CHEBI:29969"/>
        <dbReference type="ChEBI" id="CHEBI:35899"/>
        <dbReference type="ChEBI" id="CHEBI:137954"/>
    </reaction>
    <physiologicalReaction direction="left-to-right" evidence="14">
        <dbReference type="Rhea" id="RHEA:69173"/>
    </physiologicalReaction>
</comment>
<comment type="subcellular location">
    <subcellularLocation>
        <location evidence="2">Chromosome</location>
    </subcellularLocation>
    <subcellularLocation>
        <location evidence="3">Cytoplasm</location>
    </subcellularLocation>
    <subcellularLocation>
        <location evidence="1 16">Nucleus</location>
    </subcellularLocation>
</comment>
<dbReference type="Gene3D" id="3.40.800.20">
    <property type="entry name" value="Histone deacetylase domain"/>
    <property type="match status" value="1"/>
</dbReference>
<dbReference type="GO" id="GO:0005737">
    <property type="term" value="C:cytoplasm"/>
    <property type="evidence" value="ECO:0007669"/>
    <property type="project" value="UniProtKB-SubCell"/>
</dbReference>
<feature type="domain" description="Histone deacetylase" evidence="21">
    <location>
        <begin position="23"/>
        <end position="317"/>
    </location>
</feature>
<dbReference type="FunFam" id="3.40.800.20:FF:000006">
    <property type="entry name" value="Histone deacetylase 8"/>
    <property type="match status" value="1"/>
</dbReference>
<keyword evidence="7 19" id="KW-0479">Metal-binding</keyword>
<feature type="active site" description="Proton acceptor" evidence="17">
    <location>
        <position position="136"/>
    </location>
</feature>
<dbReference type="GO" id="GO:0005694">
    <property type="term" value="C:chromosome"/>
    <property type="evidence" value="ECO:0007669"/>
    <property type="project" value="UniProtKB-SubCell"/>
</dbReference>
<evidence type="ECO:0000256" key="8">
    <source>
        <dbReference type="ARBA" id="ARBA00022801"/>
    </source>
</evidence>
<evidence type="ECO:0000256" key="9">
    <source>
        <dbReference type="ARBA" id="ARBA00022853"/>
    </source>
</evidence>
<keyword evidence="9 16" id="KW-0156">Chromatin regulator</keyword>
<dbReference type="PRINTS" id="PR01270">
    <property type="entry name" value="HDASUPER"/>
</dbReference>
<dbReference type="InterPro" id="IPR023696">
    <property type="entry name" value="Ureohydrolase_dom_sf"/>
</dbReference>
<feature type="compositionally biased region" description="Basic and acidic residues" evidence="20">
    <location>
        <begin position="420"/>
        <end position="443"/>
    </location>
</feature>
<dbReference type="Pfam" id="PF00850">
    <property type="entry name" value="Hist_deacetyl"/>
    <property type="match status" value="1"/>
</dbReference>
<evidence type="ECO:0000256" key="6">
    <source>
        <dbReference type="ARBA" id="ARBA00022491"/>
    </source>
</evidence>
<evidence type="ECO:0000256" key="2">
    <source>
        <dbReference type="ARBA" id="ARBA00004286"/>
    </source>
</evidence>
<dbReference type="PANTHER" id="PTHR10625:SF10">
    <property type="entry name" value="HISTONE DEACETYLASE HDAC1"/>
    <property type="match status" value="1"/>
</dbReference>
<dbReference type="GO" id="GO:0040029">
    <property type="term" value="P:epigenetic regulation of gene expression"/>
    <property type="evidence" value="ECO:0007669"/>
    <property type="project" value="TreeGrafter"/>
</dbReference>
<dbReference type="GO" id="GO:0141221">
    <property type="term" value="F:histone deacetylase activity, hydrolytic mechanism"/>
    <property type="evidence" value="ECO:0007669"/>
    <property type="project" value="UniProtKB-EC"/>
</dbReference>
<dbReference type="Proteomes" id="UP000070089">
    <property type="component" value="Unassembled WGS sequence"/>
</dbReference>
<dbReference type="PANTHER" id="PTHR10625">
    <property type="entry name" value="HISTONE DEACETYLASE HDAC1-RELATED"/>
    <property type="match status" value="1"/>
</dbReference>
<comment type="similarity">
    <text evidence="16">Belongs to the histone deacetylase family. HD Type 1 subfamily.</text>
</comment>
<dbReference type="AlphaFoldDB" id="A0A132P0M6"/>
<evidence type="ECO:0000256" key="10">
    <source>
        <dbReference type="ARBA" id="ARBA00023015"/>
    </source>
</evidence>
<feature type="binding site" evidence="18">
    <location>
        <position position="94"/>
    </location>
    <ligand>
        <name>substrate</name>
    </ligand>
</feature>
<sequence>MSSSKPSFFYNPLFPTFYFGLHHPMKPFRIALVHELILAYGLDEHLNYYTPRDATFQDMSLYHTPDYMRFLKNITPETLSKFQDLAKRYNITEDCPVFSGLYDYCSMTVGASVSACAHLNHGLCNVALNWMGGFHHAKASEASGFCYANDLVLGILELLKVHERVLYVDIDIHAGDGVEEAFYTTNRVLTLSFHKYDTDFFPGTGNLFDNGADQGKGYAINFPLKDAIDDDTFIYIFGSVVKEVMCCYDPQAVVLQCGADSLAGDRLGVFNVTLKGHGECVKILSQYTQAKGIPLLLTGGGGYTARSAAKCWTYETSLVCNQVLSEQIPANQFYEYYGPDYSLLVPRINLPNQNTKQDIEQKLTHIRQKLREIQPANACGGSSTLTSVMPASAEASKEMLRAKDRDYYGGKPLPEDEEGLGQHEKEGVSEGTREKARRNRDEPTVVIMGQDGFNDGALRSEAGLDEN</sequence>
<dbReference type="CDD" id="cd09991">
    <property type="entry name" value="HDAC_classI"/>
    <property type="match status" value="1"/>
</dbReference>
<dbReference type="InterPro" id="IPR000286">
    <property type="entry name" value="HDACs"/>
</dbReference>
<evidence type="ECO:0000313" key="23">
    <source>
        <dbReference type="Proteomes" id="UP000070089"/>
    </source>
</evidence>
<feature type="region of interest" description="Disordered" evidence="20">
    <location>
        <begin position="406"/>
        <end position="467"/>
    </location>
</feature>
<dbReference type="PRINTS" id="PR01271">
    <property type="entry name" value="HISDACETLASE"/>
</dbReference>
<evidence type="ECO:0000256" key="14">
    <source>
        <dbReference type="ARBA" id="ARBA00049193"/>
    </source>
</evidence>
<gene>
    <name evidence="22" type="ORF">QR46_0507</name>
</gene>
<dbReference type="GO" id="GO:0046872">
    <property type="term" value="F:metal ion binding"/>
    <property type="evidence" value="ECO:0007669"/>
    <property type="project" value="UniProtKB-KW"/>
</dbReference>
<evidence type="ECO:0000256" key="13">
    <source>
        <dbReference type="ARBA" id="ARBA00049136"/>
    </source>
</evidence>
<accession>A0A132P0M6</accession>
<evidence type="ECO:0000256" key="19">
    <source>
        <dbReference type="PIRSR" id="PIRSR037913-3"/>
    </source>
</evidence>
<organism evidence="22 23">
    <name type="scientific">Giardia duodenalis assemblage B</name>
    <dbReference type="NCBI Taxonomy" id="1394984"/>
    <lineage>
        <taxon>Eukaryota</taxon>
        <taxon>Metamonada</taxon>
        <taxon>Diplomonadida</taxon>
        <taxon>Hexamitidae</taxon>
        <taxon>Giardiinae</taxon>
        <taxon>Giardia</taxon>
    </lineage>
</organism>
<name>A0A132P0M6_GIAIN</name>
<proteinExistence type="inferred from homology"/>
<feature type="binding site" evidence="18">
    <location>
        <position position="144"/>
    </location>
    <ligand>
        <name>substrate</name>
    </ligand>
</feature>
<evidence type="ECO:0000256" key="11">
    <source>
        <dbReference type="ARBA" id="ARBA00023163"/>
    </source>
</evidence>
<reference evidence="22 23" key="1">
    <citation type="journal article" date="2015" name="Mol. Biochem. Parasitol.">
        <title>Identification of polymorphic genes for use in assemblage B genotyping assays through comparative genomics of multiple assemblage B Giardia duodenalis isolates.</title>
        <authorList>
            <person name="Wielinga C."/>
            <person name="Thompson R.C."/>
            <person name="Monis P."/>
            <person name="Ryan U."/>
        </authorList>
    </citation>
    <scope>NUCLEOTIDE SEQUENCE [LARGE SCALE GENOMIC DNA]</scope>
    <source>
        <strain evidence="22 23">BAH15c1</strain>
    </source>
</reference>
<evidence type="ECO:0000256" key="5">
    <source>
        <dbReference type="ARBA" id="ARBA00022490"/>
    </source>
</evidence>
<keyword evidence="11 16" id="KW-0804">Transcription</keyword>
<feature type="binding site" evidence="18">
    <location>
        <position position="303"/>
    </location>
    <ligand>
        <name>substrate</name>
    </ligand>
</feature>
<evidence type="ECO:0000256" key="1">
    <source>
        <dbReference type="ARBA" id="ARBA00004123"/>
    </source>
</evidence>
<keyword evidence="4" id="KW-0158">Chromosome</keyword>
<evidence type="ECO:0000256" key="12">
    <source>
        <dbReference type="ARBA" id="ARBA00023242"/>
    </source>
</evidence>
<feature type="binding site" evidence="19">
    <location>
        <position position="173"/>
    </location>
    <ligand>
        <name>a divalent metal cation</name>
        <dbReference type="ChEBI" id="CHEBI:60240"/>
    </ligand>
</feature>
<comment type="catalytic activity">
    <reaction evidence="15">
        <text>N(6)-acetyl-L-lysyl-[histone] + H2O = L-lysyl-[histone] + acetate</text>
        <dbReference type="Rhea" id="RHEA:58196"/>
        <dbReference type="Rhea" id="RHEA-COMP:9845"/>
        <dbReference type="Rhea" id="RHEA-COMP:11338"/>
        <dbReference type="ChEBI" id="CHEBI:15377"/>
        <dbReference type="ChEBI" id="CHEBI:29969"/>
        <dbReference type="ChEBI" id="CHEBI:30089"/>
        <dbReference type="ChEBI" id="CHEBI:61930"/>
        <dbReference type="EC" id="3.5.1.98"/>
    </reaction>
    <physiologicalReaction direction="left-to-right" evidence="15">
        <dbReference type="Rhea" id="RHEA:58197"/>
    </physiologicalReaction>
</comment>
<evidence type="ECO:0000313" key="22">
    <source>
        <dbReference type="EMBL" id="KWX15522.1"/>
    </source>
</evidence>
<evidence type="ECO:0000256" key="17">
    <source>
        <dbReference type="PIRSR" id="PIRSR037913-1"/>
    </source>
</evidence>
<evidence type="ECO:0000256" key="3">
    <source>
        <dbReference type="ARBA" id="ARBA00004496"/>
    </source>
</evidence>
<keyword evidence="5" id="KW-0963">Cytoplasm</keyword>
<dbReference type="PIRSF" id="PIRSF037913">
    <property type="entry name" value="His_deacetylse_1"/>
    <property type="match status" value="1"/>
</dbReference>
<dbReference type="InterPro" id="IPR023801">
    <property type="entry name" value="His_deacetylse_dom"/>
</dbReference>
<evidence type="ECO:0000256" key="20">
    <source>
        <dbReference type="SAM" id="MobiDB-lite"/>
    </source>
</evidence>
<dbReference type="OrthoDB" id="1918432at2759"/>
<dbReference type="EC" id="3.5.1.98" evidence="16"/>
<dbReference type="EMBL" id="JXTI01000007">
    <property type="protein sequence ID" value="KWX15522.1"/>
    <property type="molecule type" value="Genomic_DNA"/>
</dbReference>
<keyword evidence="12 16" id="KW-0539">Nucleus</keyword>
<dbReference type="InterPro" id="IPR003084">
    <property type="entry name" value="HDAC_I/II"/>
</dbReference>
<feature type="binding site" evidence="19">
    <location>
        <position position="171"/>
    </location>
    <ligand>
        <name>a divalent metal cation</name>
        <dbReference type="ChEBI" id="CHEBI:60240"/>
    </ligand>
</feature>
<protein>
    <recommendedName>
        <fullName evidence="16">Histone deacetylase</fullName>
        <ecNumber evidence="16">3.5.1.98</ecNumber>
    </recommendedName>
</protein>
<dbReference type="VEuPathDB" id="GiardiaDB:QR46_0507"/>
<evidence type="ECO:0000256" key="15">
    <source>
        <dbReference type="ARBA" id="ARBA00049416"/>
    </source>
</evidence>
<dbReference type="InterPro" id="IPR037138">
    <property type="entry name" value="His_deacetylse_dom_sf"/>
</dbReference>
<keyword evidence="10 16" id="KW-0805">Transcription regulation</keyword>